<feature type="compositionally biased region" description="Low complexity" evidence="1">
    <location>
        <begin position="26"/>
        <end position="37"/>
    </location>
</feature>
<dbReference type="PANTHER" id="PTHR10166:SF37">
    <property type="entry name" value="STOLID, ISOFORM H"/>
    <property type="match status" value="1"/>
</dbReference>
<dbReference type="Proteomes" id="UP001419910">
    <property type="component" value="Unassembled WGS sequence"/>
</dbReference>
<comment type="caution">
    <text evidence="3">The sequence shown here is derived from an EMBL/GenBank/DDBJ whole genome shotgun (WGS) entry which is preliminary data.</text>
</comment>
<dbReference type="EMBL" id="JBDIME010000005">
    <property type="protein sequence ID" value="MEN2789680.1"/>
    <property type="molecule type" value="Genomic_DNA"/>
</dbReference>
<dbReference type="InterPro" id="IPR051173">
    <property type="entry name" value="Ca_channel_alpha-2/delta"/>
</dbReference>
<dbReference type="PROSITE" id="PS50234">
    <property type="entry name" value="VWFA"/>
    <property type="match status" value="1"/>
</dbReference>
<accession>A0ABU9Y1M5</accession>
<dbReference type="PROSITE" id="PS51257">
    <property type="entry name" value="PROKAR_LIPOPROTEIN"/>
    <property type="match status" value="1"/>
</dbReference>
<dbReference type="InterPro" id="IPR002035">
    <property type="entry name" value="VWF_A"/>
</dbReference>
<protein>
    <submittedName>
        <fullName evidence="3">VWA domain-containing protein</fullName>
    </submittedName>
</protein>
<gene>
    <name evidence="3" type="ORF">ABC974_08590</name>
</gene>
<dbReference type="Pfam" id="PF12034">
    <property type="entry name" value="YfbK_C"/>
    <property type="match status" value="1"/>
</dbReference>
<name>A0ABU9Y1M5_9SPHN</name>
<dbReference type="Gene3D" id="3.40.50.410">
    <property type="entry name" value="von Willebrand factor, type A domain"/>
    <property type="match status" value="1"/>
</dbReference>
<reference evidence="3 4" key="1">
    <citation type="submission" date="2024-05" db="EMBL/GenBank/DDBJ databases">
        <authorList>
            <person name="Liu Q."/>
            <person name="Xin Y.-H."/>
        </authorList>
    </citation>
    <scope>NUCLEOTIDE SEQUENCE [LARGE SCALE GENOMIC DNA]</scope>
    <source>
        <strain evidence="3 4">CGMCC 1.10181</strain>
    </source>
</reference>
<dbReference type="SUPFAM" id="SSF53300">
    <property type="entry name" value="vWA-like"/>
    <property type="match status" value="1"/>
</dbReference>
<dbReference type="InterPro" id="IPR022156">
    <property type="entry name" value="Uncharacterised_YfbK_N"/>
</dbReference>
<keyword evidence="4" id="KW-1185">Reference proteome</keyword>
<evidence type="ECO:0000313" key="4">
    <source>
        <dbReference type="Proteomes" id="UP001419910"/>
    </source>
</evidence>
<dbReference type="Pfam" id="PF00092">
    <property type="entry name" value="VWA"/>
    <property type="match status" value="1"/>
</dbReference>
<sequence length="603" mass="64869">MPRLRQALTTGLAVMLVSCTQSDNRAPASASGTPAPTQEEADAKDIVVTGARANDEDAPRVRKERRADRMAYAPPPPPPLPPFVSAPSPVTGMTMPMASVQGYVARTEPRPPVAYHDVGRDKFTAAPENPFKVAREEPVSTFSIDVDTASYSFVRASLNQNVLPQPAAVRTEELVNYFPYDYAAPRSAEQPFTTNVAVFPSPWSPGRQLVRIGIRGYSIQHATRPRANLVFLIDTSGSMYAPNKLPLVKQSLDMLVDQLDANDRVAIVTYAGVAGTALEPTRASEKTRIKAVIDGLGAGGSTAGAEGIRQAYALAEQNFDSAGVNRVILTTDGDFNVGITNQDELKGYVERERGKGVFLSVLGFGMGNYNDAMMQALAQNGNGAAAYIDTVNEARKTLVDEASSTLFPIAKDVKIQVEFNPAAVSEYRLIGYETRMLNRDDFNNDKVDAGDVGSGQTVTALYEVVPVGGPRTISDLRYATPAPPAGLDDRCAPCGAAISELGFVKIRYKLPKSDTSRLISMPINRAATVARFEDAPRDARFATAVAAFAELLRGGRYSGAMRYDDVLNIAIGARGTDEFGYRSEFIQLVRAAKAAEPIARLGE</sequence>
<evidence type="ECO:0000259" key="2">
    <source>
        <dbReference type="PROSITE" id="PS50234"/>
    </source>
</evidence>
<dbReference type="InterPro" id="IPR021908">
    <property type="entry name" value="YfbK_C"/>
</dbReference>
<dbReference type="RefSeq" id="WP_343889543.1">
    <property type="nucleotide sequence ID" value="NZ_BAAAEH010000022.1"/>
</dbReference>
<feature type="region of interest" description="Disordered" evidence="1">
    <location>
        <begin position="24"/>
        <end position="45"/>
    </location>
</feature>
<dbReference type="Pfam" id="PF12450">
    <property type="entry name" value="vWF_A"/>
    <property type="match status" value="1"/>
</dbReference>
<dbReference type="SMART" id="SM00327">
    <property type="entry name" value="VWA"/>
    <property type="match status" value="1"/>
</dbReference>
<dbReference type="PANTHER" id="PTHR10166">
    <property type="entry name" value="VOLTAGE-DEPENDENT CALCIUM CHANNEL SUBUNIT ALPHA-2/DELTA-RELATED"/>
    <property type="match status" value="1"/>
</dbReference>
<feature type="domain" description="VWFA" evidence="2">
    <location>
        <begin position="228"/>
        <end position="406"/>
    </location>
</feature>
<dbReference type="InterPro" id="IPR036465">
    <property type="entry name" value="vWFA_dom_sf"/>
</dbReference>
<evidence type="ECO:0000256" key="1">
    <source>
        <dbReference type="SAM" id="MobiDB-lite"/>
    </source>
</evidence>
<organism evidence="3 4">
    <name type="scientific">Sphingomonas oligophenolica</name>
    <dbReference type="NCBI Taxonomy" id="301154"/>
    <lineage>
        <taxon>Bacteria</taxon>
        <taxon>Pseudomonadati</taxon>
        <taxon>Pseudomonadota</taxon>
        <taxon>Alphaproteobacteria</taxon>
        <taxon>Sphingomonadales</taxon>
        <taxon>Sphingomonadaceae</taxon>
        <taxon>Sphingomonas</taxon>
    </lineage>
</organism>
<evidence type="ECO:0000313" key="3">
    <source>
        <dbReference type="EMBL" id="MEN2789680.1"/>
    </source>
</evidence>
<proteinExistence type="predicted"/>
<dbReference type="CDD" id="cd01465">
    <property type="entry name" value="vWA_subgroup"/>
    <property type="match status" value="1"/>
</dbReference>